<dbReference type="AlphaFoldDB" id="A0A2P2QUF7"/>
<sequence length="77" mass="8912">MISLTIFFFSLLLNLSQFFALPFREGSLYLKLFMSATKLIGDTSGQNENPNTNHMTGDLQNVRATYRLNEKNYLKWS</sequence>
<evidence type="ECO:0000313" key="2">
    <source>
        <dbReference type="EMBL" id="MBX70511.1"/>
    </source>
</evidence>
<proteinExistence type="predicted"/>
<feature type="chain" id="PRO_5015138152" evidence="1">
    <location>
        <begin position="21"/>
        <end position="77"/>
    </location>
</feature>
<organism evidence="2">
    <name type="scientific">Rhizophora mucronata</name>
    <name type="common">Asiatic mangrove</name>
    <dbReference type="NCBI Taxonomy" id="61149"/>
    <lineage>
        <taxon>Eukaryota</taxon>
        <taxon>Viridiplantae</taxon>
        <taxon>Streptophyta</taxon>
        <taxon>Embryophyta</taxon>
        <taxon>Tracheophyta</taxon>
        <taxon>Spermatophyta</taxon>
        <taxon>Magnoliopsida</taxon>
        <taxon>eudicotyledons</taxon>
        <taxon>Gunneridae</taxon>
        <taxon>Pentapetalae</taxon>
        <taxon>rosids</taxon>
        <taxon>fabids</taxon>
        <taxon>Malpighiales</taxon>
        <taxon>Rhizophoraceae</taxon>
        <taxon>Rhizophora</taxon>
    </lineage>
</organism>
<evidence type="ECO:0000256" key="1">
    <source>
        <dbReference type="SAM" id="SignalP"/>
    </source>
</evidence>
<name>A0A2P2QUF7_RHIMU</name>
<reference evidence="2" key="1">
    <citation type="submission" date="2018-02" db="EMBL/GenBank/DDBJ databases">
        <title>Rhizophora mucronata_Transcriptome.</title>
        <authorList>
            <person name="Meera S.P."/>
            <person name="Sreeshan A."/>
            <person name="Augustine A."/>
        </authorList>
    </citation>
    <scope>NUCLEOTIDE SEQUENCE</scope>
    <source>
        <tissue evidence="2">Leaf</tissue>
    </source>
</reference>
<keyword evidence="1" id="KW-0732">Signal</keyword>
<protein>
    <submittedName>
        <fullName evidence="2">Uncharacterized protein</fullName>
    </submittedName>
</protein>
<accession>A0A2P2QUF7</accession>
<dbReference type="EMBL" id="GGEC01090027">
    <property type="protein sequence ID" value="MBX70511.1"/>
    <property type="molecule type" value="Transcribed_RNA"/>
</dbReference>
<feature type="signal peptide" evidence="1">
    <location>
        <begin position="1"/>
        <end position="20"/>
    </location>
</feature>